<name>A0A509ELC6_9HYPH</name>
<evidence type="ECO:0000256" key="1">
    <source>
        <dbReference type="SAM" id="Phobius"/>
    </source>
</evidence>
<dbReference type="Proteomes" id="UP000410984">
    <property type="component" value="Unassembled WGS sequence"/>
</dbReference>
<organism evidence="2 3">
    <name type="scientific">Methylobacterium symbioticum</name>
    <dbReference type="NCBI Taxonomy" id="2584084"/>
    <lineage>
        <taxon>Bacteria</taxon>
        <taxon>Pseudomonadati</taxon>
        <taxon>Pseudomonadota</taxon>
        <taxon>Alphaproteobacteria</taxon>
        <taxon>Hyphomicrobiales</taxon>
        <taxon>Methylobacteriaceae</taxon>
        <taxon>Methylobacterium</taxon>
    </lineage>
</organism>
<keyword evidence="1" id="KW-0812">Transmembrane</keyword>
<gene>
    <name evidence="2" type="ORF">MET9862_05617</name>
</gene>
<sequence length="107" mass="11733">MDGTGHRYADSRDAGDRDAAWDDRCDVPRRRSRLSRLFGLLRLALILTPLAILLYGYHVADCRPGGRELGGESLIQVLQAGICARDALVGAVMSLGDNLKLIRRAID</sequence>
<feature type="transmembrane region" description="Helical" evidence="1">
    <location>
        <begin position="37"/>
        <end position="57"/>
    </location>
</feature>
<protein>
    <submittedName>
        <fullName evidence="2">Uncharacterized protein</fullName>
    </submittedName>
</protein>
<keyword evidence="1" id="KW-0472">Membrane</keyword>
<keyword evidence="1" id="KW-1133">Transmembrane helix</keyword>
<evidence type="ECO:0000313" key="2">
    <source>
        <dbReference type="EMBL" id="VUD74980.1"/>
    </source>
</evidence>
<keyword evidence="3" id="KW-1185">Reference proteome</keyword>
<reference evidence="2 3" key="1">
    <citation type="submission" date="2019-06" db="EMBL/GenBank/DDBJ databases">
        <authorList>
            <person name="Rodrigo-Torres L."/>
            <person name="Arahal R. D."/>
            <person name="Lucena T."/>
        </authorList>
    </citation>
    <scope>NUCLEOTIDE SEQUENCE [LARGE SCALE GENOMIC DNA]</scope>
    <source>
        <strain evidence="2 3">SB0023/3</strain>
    </source>
</reference>
<dbReference type="AlphaFoldDB" id="A0A509ELC6"/>
<dbReference type="EMBL" id="CABFPH010000185">
    <property type="protein sequence ID" value="VUD74980.1"/>
    <property type="molecule type" value="Genomic_DNA"/>
</dbReference>
<evidence type="ECO:0000313" key="3">
    <source>
        <dbReference type="Proteomes" id="UP000410984"/>
    </source>
</evidence>
<proteinExistence type="predicted"/>
<accession>A0A509ELC6</accession>